<evidence type="ECO:0000256" key="4">
    <source>
        <dbReference type="SAM" id="Phobius"/>
    </source>
</evidence>
<protein>
    <submittedName>
        <fullName evidence="7">Phage tail tape measure protein</fullName>
    </submittedName>
</protein>
<feature type="region of interest" description="Disordered" evidence="3">
    <location>
        <begin position="1079"/>
        <end position="1135"/>
    </location>
</feature>
<evidence type="ECO:0000256" key="1">
    <source>
        <dbReference type="ARBA" id="ARBA00022612"/>
    </source>
</evidence>
<dbReference type="InterPro" id="IPR010090">
    <property type="entry name" value="Phage_tape_meas"/>
</dbReference>
<evidence type="ECO:0000259" key="6">
    <source>
        <dbReference type="Pfam" id="PF26571"/>
    </source>
</evidence>
<proteinExistence type="predicted"/>
<keyword evidence="4" id="KW-0812">Transmembrane</keyword>
<organism evidence="7 8">
    <name type="scientific">Mycobacteroides abscessus</name>
    <dbReference type="NCBI Taxonomy" id="36809"/>
    <lineage>
        <taxon>Bacteria</taxon>
        <taxon>Bacillati</taxon>
        <taxon>Actinomycetota</taxon>
        <taxon>Actinomycetes</taxon>
        <taxon>Mycobacteriales</taxon>
        <taxon>Mycobacteriaceae</taxon>
        <taxon>Mycobacteroides</taxon>
    </lineage>
</organism>
<feature type="transmembrane region" description="Helical" evidence="4">
    <location>
        <begin position="545"/>
        <end position="567"/>
    </location>
</feature>
<keyword evidence="4" id="KW-0472">Membrane</keyword>
<feature type="domain" description="ARB-07466-like C-terminal" evidence="6">
    <location>
        <begin position="881"/>
        <end position="987"/>
    </location>
</feature>
<dbReference type="Proteomes" id="UP000284557">
    <property type="component" value="Unassembled WGS sequence"/>
</dbReference>
<keyword evidence="1" id="KW-1188">Viral release from host cell</keyword>
<keyword evidence="2" id="KW-0175">Coiled coil</keyword>
<accession>A0ABD7HIY9</accession>
<feature type="region of interest" description="Disordered" evidence="3">
    <location>
        <begin position="1190"/>
        <end position="1233"/>
    </location>
</feature>
<feature type="domain" description="Phage tail tape measure protein" evidence="5">
    <location>
        <begin position="233"/>
        <end position="433"/>
    </location>
</feature>
<gene>
    <name evidence="7" type="ORF">D2E76_24135</name>
</gene>
<dbReference type="Pfam" id="PF10145">
    <property type="entry name" value="PhageMin_Tail"/>
    <property type="match status" value="1"/>
</dbReference>
<evidence type="ECO:0000259" key="5">
    <source>
        <dbReference type="Pfam" id="PF10145"/>
    </source>
</evidence>
<dbReference type="RefSeq" id="WP_119596589.1">
    <property type="nucleotide sequence ID" value="NZ_QXBN01000026.1"/>
</dbReference>
<keyword evidence="4" id="KW-1133">Transmembrane helix</keyword>
<evidence type="ECO:0000256" key="3">
    <source>
        <dbReference type="SAM" id="MobiDB-lite"/>
    </source>
</evidence>
<name>A0ABD7HIY9_9MYCO</name>
<feature type="transmembrane region" description="Helical" evidence="4">
    <location>
        <begin position="579"/>
        <end position="605"/>
    </location>
</feature>
<evidence type="ECO:0000256" key="2">
    <source>
        <dbReference type="SAM" id="Coils"/>
    </source>
</evidence>
<feature type="compositionally biased region" description="Gly residues" evidence="3">
    <location>
        <begin position="1126"/>
        <end position="1135"/>
    </location>
</feature>
<evidence type="ECO:0000313" key="7">
    <source>
        <dbReference type="EMBL" id="RIT32132.1"/>
    </source>
</evidence>
<comment type="caution">
    <text evidence="7">The sequence shown here is derived from an EMBL/GenBank/DDBJ whole genome shotgun (WGS) entry which is preliminary data.</text>
</comment>
<evidence type="ECO:0000313" key="8">
    <source>
        <dbReference type="Proteomes" id="UP000284557"/>
    </source>
</evidence>
<dbReference type="Pfam" id="PF26571">
    <property type="entry name" value="VldE"/>
    <property type="match status" value="1"/>
</dbReference>
<dbReference type="PANTHER" id="PTHR37813">
    <property type="entry name" value="FELS-2 PROPHAGE PROTEIN"/>
    <property type="match status" value="1"/>
</dbReference>
<dbReference type="InterPro" id="IPR058593">
    <property type="entry name" value="ARB_07466-like_C"/>
</dbReference>
<dbReference type="Gene3D" id="1.20.120.20">
    <property type="entry name" value="Apolipoprotein"/>
    <property type="match status" value="1"/>
</dbReference>
<dbReference type="PANTHER" id="PTHR37813:SF1">
    <property type="entry name" value="FELS-2 PROPHAGE PROTEIN"/>
    <property type="match status" value="1"/>
</dbReference>
<feature type="coiled-coil region" evidence="2">
    <location>
        <begin position="73"/>
        <end position="121"/>
    </location>
</feature>
<feature type="transmembrane region" description="Helical" evidence="4">
    <location>
        <begin position="639"/>
        <end position="657"/>
    </location>
</feature>
<feature type="compositionally biased region" description="Polar residues" evidence="3">
    <location>
        <begin position="1193"/>
        <end position="1211"/>
    </location>
</feature>
<sequence>MADKTNIGYAMLPVALSFENITKEIASKLGIPLKAAGTKAGVDAGAAIAAGVEQAKGKVESSSAKVATALKKIEDQTGKVKVAEAQLQALRDKGVTDAGRLAAAEEKVAAAQRNLTQAENTHTNATGALRNAQVNLAKAQKDAGDAAEGAAVKFGLLSRVSGATGNALGAAASGARSLTGSLAGAAGLVGGVAAVTTTLTKALTVGLDYTRSMNTMQAVSGGTAEQMAQVGARARELGNDISLPGTSANDAAAAMTELAKGGFDVQQSMDAAKGTLQLAAAAGISAAEAATIQSNALNSFGLSADYAGKMSDILANAANASSAEITDIAYGLQAGSAVANQFGISAKDTAATLALLANNGIKSSDAGTLLKSALLHLAAPSDQASAALDALGVQAYDAQGNFVGLAALMGQLQEASKRLTPQMFQENAAIAFGSDAARLAGIGAKEGADGFNKMATAMDRSGAAADVAAARTKGLPGAVERISNAVESFSLALYDVISGPAQQWADRLAEGIGKAEDGFKAAVPYVKDFFKEIDQSGVIDLVKGAFSTLLDTVTGVVTAGIAVGRFFNENKELAGGLAVILTTLLAPALAAMAVSAASAAAAMVVSGATTAGYYALVAATKAWTIAQWLLNAAMSANPISLIVIGIAALAAGLIYAYKHSETFRRIVDAAWKGIKEAASAVVDWFTNTAWPFLQRVWDGIADGWRGLVDTAEGVWTGIRDKFNAMVDFFSNLPSAIKEKAIGMWDSIKDSFKSMVNGLIMMWNAMAAKLTFTMPDIPGVPRRGESIQPIPSLPMLAAGGVAGRTTAGRLWGPGNGTSDSIIGVDTRGYPTALVSTDEGVVKAAAMRGNGAAIVAALNAGWVPSAEYLRAMLIDGGLPRYAEGLNPGADFLRTTIMQMWPKITRIGGRRSEDGYGEHSTGNAIDVMIPDYNSPEGMALGNSVLAFLQKNASTLDVNGIIWRQTSYGYGGSFATGTGMPDRGTPTQNHMDHLHVILGKGRGVGAAPTAAPTAALSGGAGVAAPLSAGGGAGGGIPAGATAGVGPNGEAGYYQIDPRKVRDAEQKVADADDRVKRAEQRVAELGKKAKESERMTAQDNLEKAKREARDARDDLEQTKRGKFTETRQPKGGNGIGGAGGGGDLSGAGGIFGSFLKETFGLDGSWLPDISNFGPLKMFDSFMTAFKGPIQGAIDGQLGIQQPGWTPGSDWQPSSAAPVSAGGTAAPGQGNAPGTEGGLNIAGLNLPGFAPPNVDASIQVTANGPGADEIATAVRRAAPDQQTRLGAAIPTGF</sequence>
<dbReference type="NCBIfam" id="TIGR01760">
    <property type="entry name" value="tape_meas_TP901"/>
    <property type="match status" value="1"/>
</dbReference>
<reference evidence="7 8" key="1">
    <citation type="submission" date="2018-08" db="EMBL/GenBank/DDBJ databases">
        <title>Linezolid Resistance in Mycobacterium abscessus: MIC Distribution and Comprehensive Investigation of Resistance Mechanisms.</title>
        <authorList>
            <person name="Ye M."/>
            <person name="Xu L."/>
            <person name="Zou Y."/>
            <person name="Li B."/>
            <person name="Guo Q."/>
            <person name="Zhang Y."/>
            <person name="Zhan M."/>
            <person name="Xu B."/>
            <person name="Yu F."/>
            <person name="Zhang Z."/>
            <person name="Chu H."/>
        </authorList>
    </citation>
    <scope>NUCLEOTIDE SEQUENCE [LARGE SCALE GENOMIC DNA]</scope>
    <source>
        <strain evidence="7 8">G143</strain>
    </source>
</reference>
<dbReference type="EMBL" id="QXBN01000026">
    <property type="protein sequence ID" value="RIT32132.1"/>
    <property type="molecule type" value="Genomic_DNA"/>
</dbReference>
<feature type="compositionally biased region" description="Basic and acidic residues" evidence="3">
    <location>
        <begin position="1079"/>
        <end position="1123"/>
    </location>
</feature>